<dbReference type="PANTHER" id="PTHR31704">
    <property type="entry name" value="MYB/SANT-LIKE DNA-BINDING DOMAIN PROTEIN-RELATED"/>
    <property type="match status" value="1"/>
</dbReference>
<accession>A0ABR2E779</accession>
<feature type="region of interest" description="Disordered" evidence="1">
    <location>
        <begin position="86"/>
        <end position="112"/>
    </location>
</feature>
<keyword evidence="3" id="KW-1185">Reference proteome</keyword>
<evidence type="ECO:0000313" key="2">
    <source>
        <dbReference type="EMBL" id="KAK8553882.1"/>
    </source>
</evidence>
<name>A0ABR2E779_9ROSI</name>
<feature type="compositionally biased region" description="Polar residues" evidence="1">
    <location>
        <begin position="98"/>
        <end position="112"/>
    </location>
</feature>
<protein>
    <submittedName>
        <fullName evidence="2">Uncharacterized protein</fullName>
    </submittedName>
</protein>
<evidence type="ECO:0000313" key="3">
    <source>
        <dbReference type="Proteomes" id="UP001472677"/>
    </source>
</evidence>
<organism evidence="2 3">
    <name type="scientific">Hibiscus sabdariffa</name>
    <name type="common">roselle</name>
    <dbReference type="NCBI Taxonomy" id="183260"/>
    <lineage>
        <taxon>Eukaryota</taxon>
        <taxon>Viridiplantae</taxon>
        <taxon>Streptophyta</taxon>
        <taxon>Embryophyta</taxon>
        <taxon>Tracheophyta</taxon>
        <taxon>Spermatophyta</taxon>
        <taxon>Magnoliopsida</taxon>
        <taxon>eudicotyledons</taxon>
        <taxon>Gunneridae</taxon>
        <taxon>Pentapetalae</taxon>
        <taxon>rosids</taxon>
        <taxon>malvids</taxon>
        <taxon>Malvales</taxon>
        <taxon>Malvaceae</taxon>
        <taxon>Malvoideae</taxon>
        <taxon>Hibiscus</taxon>
    </lineage>
</organism>
<reference evidence="2 3" key="1">
    <citation type="journal article" date="2024" name="G3 (Bethesda)">
        <title>Genome assembly of Hibiscus sabdariffa L. provides insights into metabolisms of medicinal natural products.</title>
        <authorList>
            <person name="Kim T."/>
        </authorList>
    </citation>
    <scope>NUCLEOTIDE SEQUENCE [LARGE SCALE GENOMIC DNA]</scope>
    <source>
        <strain evidence="2">TK-2024</strain>
        <tissue evidence="2">Old leaves</tissue>
    </source>
</reference>
<dbReference type="Proteomes" id="UP001472677">
    <property type="component" value="Unassembled WGS sequence"/>
</dbReference>
<proteinExistence type="predicted"/>
<comment type="caution">
    <text evidence="2">The sequence shown here is derived from an EMBL/GenBank/DDBJ whole genome shotgun (WGS) entry which is preliminary data.</text>
</comment>
<dbReference type="EMBL" id="JBBPBM010000019">
    <property type="protein sequence ID" value="KAK8553882.1"/>
    <property type="molecule type" value="Genomic_DNA"/>
</dbReference>
<dbReference type="PANTHER" id="PTHR31704:SF37">
    <property type="entry name" value="HEAT SHOCK PROTEIN"/>
    <property type="match status" value="1"/>
</dbReference>
<sequence length="112" mass="12568">MKGTIDASEDWWESKLKVVPEAQRFKSAGIDPEVEGKLDQMFRGIVATSDKVWAPSLGTLPSDFFEHGDNEILDEFREENIMNDVPVSSQVGYDENNDSPGTQSEPIHVQQK</sequence>
<gene>
    <name evidence="2" type="ORF">V6N12_030863</name>
</gene>
<evidence type="ECO:0000256" key="1">
    <source>
        <dbReference type="SAM" id="MobiDB-lite"/>
    </source>
</evidence>